<reference evidence="2 3" key="1">
    <citation type="submission" date="2022-07" db="EMBL/GenBank/DDBJ databases">
        <title>Methylomonas rivi sp. nov., Methylomonas rosea sp. nov., Methylomonas aureus sp. nov. and Methylomonas subterranea sp. nov., four novel methanotrophs isolated from a freshwater creek and the deep terrestrial subsurface.</title>
        <authorList>
            <person name="Abin C."/>
            <person name="Sankaranarayanan K."/>
            <person name="Garner C."/>
            <person name="Sindelar R."/>
            <person name="Kotary K."/>
            <person name="Garner R."/>
            <person name="Barclay S."/>
            <person name="Lawson P."/>
            <person name="Krumholz L."/>
        </authorList>
    </citation>
    <scope>NUCLEOTIDE SEQUENCE [LARGE SCALE GENOMIC DNA]</scope>
    <source>
        <strain evidence="2 3">WSC-6</strain>
    </source>
</reference>
<dbReference type="InterPro" id="IPR021698">
    <property type="entry name" value="DUF3280"/>
</dbReference>
<proteinExistence type="predicted"/>
<keyword evidence="3" id="KW-1185">Reference proteome</keyword>
<gene>
    <name evidence="2" type="ORF">NP596_01495</name>
</gene>
<name>A0ABT1U0W8_9GAMM</name>
<dbReference type="EMBL" id="JANIBK010000004">
    <property type="protein sequence ID" value="MCQ8127115.1"/>
    <property type="molecule type" value="Genomic_DNA"/>
</dbReference>
<dbReference type="Proteomes" id="UP001524586">
    <property type="component" value="Unassembled WGS sequence"/>
</dbReference>
<dbReference type="RefSeq" id="WP_256613432.1">
    <property type="nucleotide sequence ID" value="NZ_JANIBK010000004.1"/>
</dbReference>
<protein>
    <submittedName>
        <fullName evidence="2">DUF3280 domain-containing protein</fullName>
    </submittedName>
</protein>
<feature type="chain" id="PRO_5046663150" evidence="1">
    <location>
        <begin position="23"/>
        <end position="170"/>
    </location>
</feature>
<accession>A0ABT1U0W8</accession>
<dbReference type="Gene3D" id="3.40.50.10610">
    <property type="entry name" value="ABC-type transport auxiliary lipoprotein component"/>
    <property type="match status" value="1"/>
</dbReference>
<evidence type="ECO:0000313" key="3">
    <source>
        <dbReference type="Proteomes" id="UP001524586"/>
    </source>
</evidence>
<feature type="signal peptide" evidence="1">
    <location>
        <begin position="1"/>
        <end position="22"/>
    </location>
</feature>
<comment type="caution">
    <text evidence="2">The sequence shown here is derived from an EMBL/GenBank/DDBJ whole genome shotgun (WGS) entry which is preliminary data.</text>
</comment>
<sequence length="170" mass="18667">MRQRLRAFGALLCLAAVFNAAAKPRIAVLNVELNDMTILPNTERERQRTAGMRPLLEQSLAQNGEYEIVGIDADSQAAANVGFGYLFAHHDAAAKLGRRFGADWVLVGQHGKPSFLYSDLMMHLIDVESRTLAARYSIELKGNNGIVTQRGVDKLAAKIKVFFAGKIPMP</sequence>
<organism evidence="2 3">
    <name type="scientific">Methylomonas rivi</name>
    <dbReference type="NCBI Taxonomy" id="2952226"/>
    <lineage>
        <taxon>Bacteria</taxon>
        <taxon>Pseudomonadati</taxon>
        <taxon>Pseudomonadota</taxon>
        <taxon>Gammaproteobacteria</taxon>
        <taxon>Methylococcales</taxon>
        <taxon>Methylococcaceae</taxon>
        <taxon>Methylomonas</taxon>
    </lineage>
</organism>
<evidence type="ECO:0000256" key="1">
    <source>
        <dbReference type="SAM" id="SignalP"/>
    </source>
</evidence>
<evidence type="ECO:0000313" key="2">
    <source>
        <dbReference type="EMBL" id="MCQ8127115.1"/>
    </source>
</evidence>
<dbReference type="Pfam" id="PF11684">
    <property type="entry name" value="DUF3280"/>
    <property type="match status" value="1"/>
</dbReference>
<keyword evidence="1" id="KW-0732">Signal</keyword>